<keyword evidence="8" id="KW-1185">Reference proteome</keyword>
<evidence type="ECO:0000256" key="4">
    <source>
        <dbReference type="ARBA" id="ARBA00022989"/>
    </source>
</evidence>
<dbReference type="OrthoDB" id="3579456at2"/>
<comment type="caution">
    <text evidence="7">The sequence shown here is derived from an EMBL/GenBank/DDBJ whole genome shotgun (WGS) entry which is preliminary data.</text>
</comment>
<feature type="transmembrane region" description="Helical" evidence="6">
    <location>
        <begin position="84"/>
        <end position="103"/>
    </location>
</feature>
<organism evidence="7 8">
    <name type="scientific">Actinomadura rudentiformis</name>
    <dbReference type="NCBI Taxonomy" id="359158"/>
    <lineage>
        <taxon>Bacteria</taxon>
        <taxon>Bacillati</taxon>
        <taxon>Actinomycetota</taxon>
        <taxon>Actinomycetes</taxon>
        <taxon>Streptosporangiales</taxon>
        <taxon>Thermomonosporaceae</taxon>
        <taxon>Actinomadura</taxon>
    </lineage>
</organism>
<keyword evidence="3 6" id="KW-0812">Transmembrane</keyword>
<gene>
    <name evidence="7" type="ORF">F8566_37005</name>
</gene>
<keyword evidence="4 6" id="KW-1133">Transmembrane helix</keyword>
<dbReference type="GO" id="GO:0005886">
    <property type="term" value="C:plasma membrane"/>
    <property type="evidence" value="ECO:0007669"/>
    <property type="project" value="UniProtKB-SubCell"/>
</dbReference>
<evidence type="ECO:0000256" key="3">
    <source>
        <dbReference type="ARBA" id="ARBA00022692"/>
    </source>
</evidence>
<dbReference type="AlphaFoldDB" id="A0A6H9YMT7"/>
<protein>
    <submittedName>
        <fullName evidence="7">FUSC family protein</fullName>
    </submittedName>
</protein>
<dbReference type="RefSeq" id="WP_151566668.1">
    <property type="nucleotide sequence ID" value="NZ_WBMT01000021.1"/>
</dbReference>
<dbReference type="Proteomes" id="UP000468735">
    <property type="component" value="Unassembled WGS sequence"/>
</dbReference>
<comment type="subcellular location">
    <subcellularLocation>
        <location evidence="1">Cell membrane</location>
        <topology evidence="1">Multi-pass membrane protein</topology>
    </subcellularLocation>
</comment>
<evidence type="ECO:0000256" key="1">
    <source>
        <dbReference type="ARBA" id="ARBA00004651"/>
    </source>
</evidence>
<dbReference type="Pfam" id="PF06081">
    <property type="entry name" value="ArAE_1"/>
    <property type="match status" value="1"/>
</dbReference>
<reference evidence="7 8" key="1">
    <citation type="submission" date="2019-09" db="EMBL/GenBank/DDBJ databases">
        <title>Actinomadura physcomitrii sp. nov., a novel actinomycete isolated from moss [Physcomitrium sphaericum (Ludw) Fuernr].</title>
        <authorList>
            <person name="Zhuang X."/>
            <person name="Liu C."/>
        </authorList>
    </citation>
    <scope>NUCLEOTIDE SEQUENCE [LARGE SCALE GENOMIC DNA]</scope>
    <source>
        <strain evidence="7 8">HMC1</strain>
    </source>
</reference>
<evidence type="ECO:0000313" key="8">
    <source>
        <dbReference type="Proteomes" id="UP000468735"/>
    </source>
</evidence>
<feature type="transmembrane region" description="Helical" evidence="6">
    <location>
        <begin position="109"/>
        <end position="127"/>
    </location>
</feature>
<evidence type="ECO:0000256" key="6">
    <source>
        <dbReference type="SAM" id="Phobius"/>
    </source>
</evidence>
<dbReference type="InterPro" id="IPR010343">
    <property type="entry name" value="ArAE_1"/>
</dbReference>
<evidence type="ECO:0000256" key="2">
    <source>
        <dbReference type="ARBA" id="ARBA00022475"/>
    </source>
</evidence>
<dbReference type="EMBL" id="WBMT01000021">
    <property type="protein sequence ID" value="KAB2342647.1"/>
    <property type="molecule type" value="Genomic_DNA"/>
</dbReference>
<keyword evidence="2" id="KW-1003">Cell membrane</keyword>
<evidence type="ECO:0000313" key="7">
    <source>
        <dbReference type="EMBL" id="KAB2342647.1"/>
    </source>
</evidence>
<accession>A0A6H9YMT7</accession>
<name>A0A6H9YMT7_9ACTN</name>
<evidence type="ECO:0000256" key="5">
    <source>
        <dbReference type="ARBA" id="ARBA00023136"/>
    </source>
</evidence>
<sequence>MRLAGQVVRARGHLEQTRRSLRRAVRGPGRERDLLVQSMKAALAALLAWMIAYEWLGAPLSFLAPWVALVMVHATVYQSVVKGVQQVLTVLIGLLAAAGGHLVTGDPTLALALVLVATAPLANWHVFGDQGIYAPLTAVFVITTGAPEPAELVSRLAETGLGIVVGVAVNAVLLPPVHLRDSREAIDTLADEITGCLRDVAGGLRGEWGADEARDWLRRADRAMRLTDDARSAVGWGQESLRLNVRRSRWHDDHSAQLQAQLLPLEIVAKQNQGICRTLVDAVADGMPSPDPRFVTHYTKLLDHAAAVVEAYRRSRLSGTRPDTGPEHAGPELADAIGAARQRRRRMQELLHSDEFETDGWVIYGALLLEVDRLLTGMTPR</sequence>
<proteinExistence type="predicted"/>
<keyword evidence="5 6" id="KW-0472">Membrane</keyword>